<dbReference type="PIRSF" id="PIRSF029215">
    <property type="entry name" value="UCP029215"/>
    <property type="match status" value="1"/>
</dbReference>
<feature type="region of interest" description="Disordered" evidence="1">
    <location>
        <begin position="330"/>
        <end position="353"/>
    </location>
</feature>
<reference evidence="2" key="1">
    <citation type="submission" date="2024-02" db="EMBL/GenBank/DDBJ databases">
        <authorList>
            <consortium name="Clinical and Environmental Microbiology Branch: Whole genome sequencing antimicrobial resistance pathogens in the healthcare setting"/>
        </authorList>
    </citation>
    <scope>NUCLEOTIDE SEQUENCE</scope>
    <source>
        <strain evidence="2">2021DK-00143</strain>
    </source>
</reference>
<name>A0AAI9DLR2_PLUGE</name>
<accession>A0AAI9DLR2</accession>
<gene>
    <name evidence="2" type="ORF">QEG54_002634</name>
</gene>
<dbReference type="InterPro" id="IPR016913">
    <property type="entry name" value="UCP029215"/>
</dbReference>
<dbReference type="EMBL" id="ABLOKC030000012">
    <property type="protein sequence ID" value="EML1471895.1"/>
    <property type="molecule type" value="Genomic_DNA"/>
</dbReference>
<feature type="compositionally biased region" description="Basic and acidic residues" evidence="1">
    <location>
        <begin position="237"/>
        <end position="249"/>
    </location>
</feature>
<evidence type="ECO:0000313" key="2">
    <source>
        <dbReference type="EMBL" id="EML1471895.1"/>
    </source>
</evidence>
<dbReference type="AlphaFoldDB" id="A0AAI9DLR2"/>
<evidence type="ECO:0000256" key="1">
    <source>
        <dbReference type="SAM" id="MobiDB-lite"/>
    </source>
</evidence>
<dbReference type="Pfam" id="PF09979">
    <property type="entry name" value="DUF2213"/>
    <property type="match status" value="1"/>
</dbReference>
<sequence>MRISITDRLTFPVSTQREITPEGYLKVPGRVARAGVQQYTALELELKDRPATEIINVYRPPQAVFAPDSLATYDNADITVDHPSELVNAKTFKRDSVGHAISPGRQDESNPDYVVVDLLIKAQDAIDAINLGKAELSAGYTSEYLLTPDFVAPDGTPCEFTQSDIIINHIALCDSARAGHKARIFDSKRGKAMPRVIIDSGAQVEVADEATRTLLQTTIDNLKKRVKDAEEEAEKSEEEKVKAEARADAKDEENEELKEKASEDSISKRVAEVMAARDSALKIAGREFACDSANPVVIKRAALDAAGIKCKKYDSWAKAPDAYVSAYFDAEEERKEAEDEEEEEERKEAGDSLKKFGKELGKLKSGDAKATRDSVRNAFLDKRYGRTQEGK</sequence>
<feature type="region of interest" description="Disordered" evidence="1">
    <location>
        <begin position="230"/>
        <end position="263"/>
    </location>
</feature>
<comment type="caution">
    <text evidence="2">The sequence shown here is derived from an EMBL/GenBank/DDBJ whole genome shotgun (WGS) entry which is preliminary data.</text>
</comment>
<protein>
    <submittedName>
        <fullName evidence="2">DUF2213 domain-containing protein</fullName>
    </submittedName>
</protein>
<proteinExistence type="predicted"/>
<organism evidence="2">
    <name type="scientific">Pluralibacter gergoviae</name>
    <name type="common">Enterobacter gergoviae</name>
    <dbReference type="NCBI Taxonomy" id="61647"/>
    <lineage>
        <taxon>Bacteria</taxon>
        <taxon>Pseudomonadati</taxon>
        <taxon>Pseudomonadota</taxon>
        <taxon>Gammaproteobacteria</taxon>
        <taxon>Enterobacterales</taxon>
        <taxon>Enterobacteriaceae</taxon>
        <taxon>Pluralibacter</taxon>
    </lineage>
</organism>